<comment type="caution">
    <text evidence="1">The sequence shown here is derived from an EMBL/GenBank/DDBJ whole genome shotgun (WGS) entry which is preliminary data.</text>
</comment>
<dbReference type="Proteomes" id="UP001626550">
    <property type="component" value="Unassembled WGS sequence"/>
</dbReference>
<dbReference type="EMBL" id="JBJKFK010000254">
    <property type="protein sequence ID" value="KAL3318362.1"/>
    <property type="molecule type" value="Genomic_DNA"/>
</dbReference>
<evidence type="ECO:0000313" key="1">
    <source>
        <dbReference type="EMBL" id="KAL3318362.1"/>
    </source>
</evidence>
<gene>
    <name evidence="1" type="primary">ERK7</name>
    <name evidence="1" type="ORF">Ciccas_002983</name>
</gene>
<keyword evidence="1" id="KW-0808">Transferase</keyword>
<dbReference type="InterPro" id="IPR011009">
    <property type="entry name" value="Kinase-like_dom_sf"/>
</dbReference>
<keyword evidence="1" id="KW-0418">Kinase</keyword>
<dbReference type="Gene3D" id="1.10.510.10">
    <property type="entry name" value="Transferase(Phosphotransferase) domain 1"/>
    <property type="match status" value="1"/>
</dbReference>
<dbReference type="SUPFAM" id="SSF56112">
    <property type="entry name" value="Protein kinase-like (PK-like)"/>
    <property type="match status" value="1"/>
</dbReference>
<organism evidence="1 2">
    <name type="scientific">Cichlidogyrus casuarinus</name>
    <dbReference type="NCBI Taxonomy" id="1844966"/>
    <lineage>
        <taxon>Eukaryota</taxon>
        <taxon>Metazoa</taxon>
        <taxon>Spiralia</taxon>
        <taxon>Lophotrochozoa</taxon>
        <taxon>Platyhelminthes</taxon>
        <taxon>Monogenea</taxon>
        <taxon>Monopisthocotylea</taxon>
        <taxon>Dactylogyridea</taxon>
        <taxon>Ancyrocephalidae</taxon>
        <taxon>Cichlidogyrus</taxon>
    </lineage>
</organism>
<proteinExistence type="predicted"/>
<dbReference type="GO" id="GO:0016301">
    <property type="term" value="F:kinase activity"/>
    <property type="evidence" value="ECO:0007669"/>
    <property type="project" value="UniProtKB-KW"/>
</dbReference>
<name>A0ABD2QFP1_9PLAT</name>
<accession>A0ABD2QFP1</accession>
<evidence type="ECO:0000313" key="2">
    <source>
        <dbReference type="Proteomes" id="UP001626550"/>
    </source>
</evidence>
<protein>
    <submittedName>
        <fullName evidence="1">Mitogen-activated protein kinase 15</fullName>
    </submittedName>
</protein>
<sequence length="187" mass="21212">MHFPFFYCFFSDIESLKSDYGNSILDRAMSRPNQNEGLSRLFPTKLPENSLDLLSKFLQLNPNKRATASEALSHPYLANSKSAYDLSTYATQSDKNNNCVVDAKVQSKRNLLIRAASRDDAHDNGNRRTFVSSEDRTFVRRNNSFSRQLANPAIYRNVVTPSILCANQNEPKKINRPSTINKPVSDM</sequence>
<dbReference type="AlphaFoldDB" id="A0ABD2QFP1"/>
<keyword evidence="2" id="KW-1185">Reference proteome</keyword>
<reference evidence="1 2" key="1">
    <citation type="submission" date="2024-11" db="EMBL/GenBank/DDBJ databases">
        <title>Adaptive evolution of stress response genes in parasites aligns with host niche diversity.</title>
        <authorList>
            <person name="Hahn C."/>
            <person name="Resl P."/>
        </authorList>
    </citation>
    <scope>NUCLEOTIDE SEQUENCE [LARGE SCALE GENOMIC DNA]</scope>
    <source>
        <strain evidence="1">EGGRZ-B1_66</strain>
        <tissue evidence="1">Body</tissue>
    </source>
</reference>